<evidence type="ECO:0000313" key="3">
    <source>
        <dbReference type="Proteomes" id="UP001596137"/>
    </source>
</evidence>
<keyword evidence="1" id="KW-0812">Transmembrane</keyword>
<accession>A0ABW1NLP5</accession>
<protein>
    <submittedName>
        <fullName evidence="2">Uncharacterized protein</fullName>
    </submittedName>
</protein>
<sequence>MAAERVDVVEQGPGGSRWVRMVVLAVLVVVPIIGILVNRSEDRPSPISTPAPVRNVVGITPNAVYPEADGTGDTRTLRVTFPDGGPTPEGFLTLSAGGPVRLARPGEVRDGVLVGPQLWLGGLSRRMLVLAPVPGCAREVSVVLDARHAISGSTCRDGFHLAVSGDEGFVRSVIEDVRVRPL</sequence>
<dbReference type="Proteomes" id="UP001596137">
    <property type="component" value="Unassembled WGS sequence"/>
</dbReference>
<dbReference type="RefSeq" id="WP_380755415.1">
    <property type="nucleotide sequence ID" value="NZ_JBHSRF010000028.1"/>
</dbReference>
<organism evidence="2 3">
    <name type="scientific">Sphaerisporangium aureirubrum</name>
    <dbReference type="NCBI Taxonomy" id="1544736"/>
    <lineage>
        <taxon>Bacteria</taxon>
        <taxon>Bacillati</taxon>
        <taxon>Actinomycetota</taxon>
        <taxon>Actinomycetes</taxon>
        <taxon>Streptosporangiales</taxon>
        <taxon>Streptosporangiaceae</taxon>
        <taxon>Sphaerisporangium</taxon>
    </lineage>
</organism>
<proteinExistence type="predicted"/>
<reference evidence="3" key="1">
    <citation type="journal article" date="2019" name="Int. J. Syst. Evol. Microbiol.">
        <title>The Global Catalogue of Microorganisms (GCM) 10K type strain sequencing project: providing services to taxonomists for standard genome sequencing and annotation.</title>
        <authorList>
            <consortium name="The Broad Institute Genomics Platform"/>
            <consortium name="The Broad Institute Genome Sequencing Center for Infectious Disease"/>
            <person name="Wu L."/>
            <person name="Ma J."/>
        </authorList>
    </citation>
    <scope>NUCLEOTIDE SEQUENCE [LARGE SCALE GENOMIC DNA]</scope>
    <source>
        <strain evidence="3">JCM 30346</strain>
    </source>
</reference>
<keyword evidence="1" id="KW-0472">Membrane</keyword>
<keyword evidence="3" id="KW-1185">Reference proteome</keyword>
<name>A0ABW1NLP5_9ACTN</name>
<feature type="transmembrane region" description="Helical" evidence="1">
    <location>
        <begin position="18"/>
        <end position="37"/>
    </location>
</feature>
<evidence type="ECO:0000256" key="1">
    <source>
        <dbReference type="SAM" id="Phobius"/>
    </source>
</evidence>
<comment type="caution">
    <text evidence="2">The sequence shown here is derived from an EMBL/GenBank/DDBJ whole genome shotgun (WGS) entry which is preliminary data.</text>
</comment>
<dbReference type="EMBL" id="JBHSRF010000028">
    <property type="protein sequence ID" value="MFC6083452.1"/>
    <property type="molecule type" value="Genomic_DNA"/>
</dbReference>
<evidence type="ECO:0000313" key="2">
    <source>
        <dbReference type="EMBL" id="MFC6083452.1"/>
    </source>
</evidence>
<gene>
    <name evidence="2" type="ORF">ACFP1K_19930</name>
</gene>
<keyword evidence="1" id="KW-1133">Transmembrane helix</keyword>